<evidence type="ECO:0000313" key="1">
    <source>
        <dbReference type="EMBL" id="KKL66348.1"/>
    </source>
</evidence>
<dbReference type="EMBL" id="LAZR01027234">
    <property type="protein sequence ID" value="KKL66348.1"/>
    <property type="molecule type" value="Genomic_DNA"/>
</dbReference>
<comment type="caution">
    <text evidence="1">The sequence shown here is derived from an EMBL/GenBank/DDBJ whole genome shotgun (WGS) entry which is preliminary data.</text>
</comment>
<gene>
    <name evidence="1" type="ORF">LCGC14_2145860</name>
</gene>
<dbReference type="Pfam" id="PF07087">
    <property type="entry name" value="DUF1353"/>
    <property type="match status" value="1"/>
</dbReference>
<accession>A0A0F9DWX0</accession>
<organism evidence="1">
    <name type="scientific">marine sediment metagenome</name>
    <dbReference type="NCBI Taxonomy" id="412755"/>
    <lineage>
        <taxon>unclassified sequences</taxon>
        <taxon>metagenomes</taxon>
        <taxon>ecological metagenomes</taxon>
    </lineage>
</organism>
<dbReference type="AlphaFoldDB" id="A0A0F9DWX0"/>
<reference evidence="1" key="1">
    <citation type="journal article" date="2015" name="Nature">
        <title>Complex archaea that bridge the gap between prokaryotes and eukaryotes.</title>
        <authorList>
            <person name="Spang A."/>
            <person name="Saw J.H."/>
            <person name="Jorgensen S.L."/>
            <person name="Zaremba-Niedzwiedzka K."/>
            <person name="Martijn J."/>
            <person name="Lind A.E."/>
            <person name="van Eijk R."/>
            <person name="Schleper C."/>
            <person name="Guy L."/>
            <person name="Ettema T.J."/>
        </authorList>
    </citation>
    <scope>NUCLEOTIDE SEQUENCE</scope>
</reference>
<protein>
    <recommendedName>
        <fullName evidence="2">DUF1353 domain-containing protein</fullName>
    </recommendedName>
</protein>
<evidence type="ECO:0008006" key="2">
    <source>
        <dbReference type="Google" id="ProtNLM"/>
    </source>
</evidence>
<proteinExistence type="predicted"/>
<dbReference type="InterPro" id="IPR010767">
    <property type="entry name" value="Phage_CGC-2007_Cje0229"/>
</dbReference>
<feature type="non-terminal residue" evidence="1">
    <location>
        <position position="91"/>
    </location>
</feature>
<sequence length="91" mass="10446">MSSFTKPLTVTKIGARLWLVERAFEYRVGSEDSTEVVEVPQGFTTDFASVPRVVWWLIPPDGQYTQAAVVHDFLYFSQTTTRIEADRIFLE</sequence>
<name>A0A0F9DWX0_9ZZZZ</name>